<proteinExistence type="predicted"/>
<evidence type="ECO:0000313" key="2">
    <source>
        <dbReference type="Proteomes" id="UP001162483"/>
    </source>
</evidence>
<dbReference type="EMBL" id="CATNWA010015590">
    <property type="protein sequence ID" value="CAI9584889.1"/>
    <property type="molecule type" value="Genomic_DNA"/>
</dbReference>
<organism evidence="1 2">
    <name type="scientific">Staurois parvus</name>
    <dbReference type="NCBI Taxonomy" id="386267"/>
    <lineage>
        <taxon>Eukaryota</taxon>
        <taxon>Metazoa</taxon>
        <taxon>Chordata</taxon>
        <taxon>Craniata</taxon>
        <taxon>Vertebrata</taxon>
        <taxon>Euteleostomi</taxon>
        <taxon>Amphibia</taxon>
        <taxon>Batrachia</taxon>
        <taxon>Anura</taxon>
        <taxon>Neobatrachia</taxon>
        <taxon>Ranoidea</taxon>
        <taxon>Ranidae</taxon>
        <taxon>Staurois</taxon>
    </lineage>
</organism>
<dbReference type="PANTHER" id="PTHR33487:SF1">
    <property type="entry name" value="CILIA- AND FLAGELLA-ASSOCIATED PROTEIN 54"/>
    <property type="match status" value="1"/>
</dbReference>
<evidence type="ECO:0000313" key="1">
    <source>
        <dbReference type="EMBL" id="CAI9584889.1"/>
    </source>
</evidence>
<reference evidence="1" key="1">
    <citation type="submission" date="2023-05" db="EMBL/GenBank/DDBJ databases">
        <authorList>
            <person name="Stuckert A."/>
        </authorList>
    </citation>
    <scope>NUCLEOTIDE SEQUENCE</scope>
</reference>
<feature type="non-terminal residue" evidence="1">
    <location>
        <position position="135"/>
    </location>
</feature>
<accession>A0ABN9EJA5</accession>
<sequence>MLAAIHTPPGNADDKMHCRNYIGKQLHVGTVCNKVRNPAADIDRKGHIVHSDGRQFKTPICVPLDVMDTFSCFRDSLQKSKYSSRALKHSRKLVMLFLAYSQDLNIQERLSGMHTSYGKVGFSAGALQAHQSVPP</sequence>
<protein>
    <submittedName>
        <fullName evidence="1">Uncharacterized protein</fullName>
    </submittedName>
</protein>
<name>A0ABN9EJA5_9NEOB</name>
<dbReference type="Proteomes" id="UP001162483">
    <property type="component" value="Unassembled WGS sequence"/>
</dbReference>
<comment type="caution">
    <text evidence="1">The sequence shown here is derived from an EMBL/GenBank/DDBJ whole genome shotgun (WGS) entry which is preliminary data.</text>
</comment>
<dbReference type="PANTHER" id="PTHR33487">
    <property type="entry name" value="CILIA- AND FLAGELLA-ASSOCIATED PROTEIN 54"/>
    <property type="match status" value="1"/>
</dbReference>
<gene>
    <name evidence="1" type="ORF">SPARVUS_LOCUS10095498</name>
</gene>
<keyword evidence="2" id="KW-1185">Reference proteome</keyword>